<keyword evidence="1" id="KW-0472">Membrane</keyword>
<feature type="transmembrane region" description="Helical" evidence="1">
    <location>
        <begin position="90"/>
        <end position="107"/>
    </location>
</feature>
<comment type="caution">
    <text evidence="2">The sequence shown here is derived from an EMBL/GenBank/DDBJ whole genome shotgun (WGS) entry which is preliminary data.</text>
</comment>
<feature type="transmembrane region" description="Helical" evidence="1">
    <location>
        <begin position="114"/>
        <end position="133"/>
    </location>
</feature>
<dbReference type="EMBL" id="JASCXX010000007">
    <property type="protein sequence ID" value="MDI6448851.1"/>
    <property type="molecule type" value="Genomic_DNA"/>
</dbReference>
<name>A0AAW6TT17_9BACT</name>
<reference evidence="2" key="1">
    <citation type="submission" date="2023-05" db="EMBL/GenBank/DDBJ databases">
        <title>Anaerotaeda fermentans gen. nov., sp. nov., a novel anaerobic planctomycete of the new family within the order Sedimentisphaerales isolated from Taman Peninsula, Russia.</title>
        <authorList>
            <person name="Khomyakova M.A."/>
            <person name="Merkel A.Y."/>
            <person name="Slobodkin A.I."/>
        </authorList>
    </citation>
    <scope>NUCLEOTIDE SEQUENCE</scope>
    <source>
        <strain evidence="2">M17dextr</strain>
    </source>
</reference>
<feature type="transmembrane region" description="Helical" evidence="1">
    <location>
        <begin position="9"/>
        <end position="28"/>
    </location>
</feature>
<feature type="transmembrane region" description="Helical" evidence="1">
    <location>
        <begin position="173"/>
        <end position="190"/>
    </location>
</feature>
<protein>
    <submittedName>
        <fullName evidence="2">Uncharacterized protein</fullName>
    </submittedName>
</protein>
<feature type="transmembrane region" description="Helical" evidence="1">
    <location>
        <begin position="258"/>
        <end position="278"/>
    </location>
</feature>
<feature type="transmembrane region" description="Helical" evidence="1">
    <location>
        <begin position="328"/>
        <end position="346"/>
    </location>
</feature>
<dbReference type="RefSeq" id="WP_349244262.1">
    <property type="nucleotide sequence ID" value="NZ_JASCXX010000007.1"/>
</dbReference>
<proteinExistence type="predicted"/>
<feature type="transmembrane region" description="Helical" evidence="1">
    <location>
        <begin position="298"/>
        <end position="316"/>
    </location>
</feature>
<feature type="transmembrane region" description="Helical" evidence="1">
    <location>
        <begin position="227"/>
        <end position="249"/>
    </location>
</feature>
<evidence type="ECO:0000256" key="1">
    <source>
        <dbReference type="SAM" id="Phobius"/>
    </source>
</evidence>
<organism evidence="2 3">
    <name type="scientific">Anaerobaca lacustris</name>
    <dbReference type="NCBI Taxonomy" id="3044600"/>
    <lineage>
        <taxon>Bacteria</taxon>
        <taxon>Pseudomonadati</taxon>
        <taxon>Planctomycetota</taxon>
        <taxon>Phycisphaerae</taxon>
        <taxon>Sedimentisphaerales</taxon>
        <taxon>Anaerobacaceae</taxon>
        <taxon>Anaerobaca</taxon>
    </lineage>
</organism>
<keyword evidence="1" id="KW-0812">Transmembrane</keyword>
<feature type="transmembrane region" description="Helical" evidence="1">
    <location>
        <begin position="197"/>
        <end position="215"/>
    </location>
</feature>
<evidence type="ECO:0000313" key="3">
    <source>
        <dbReference type="Proteomes" id="UP001431776"/>
    </source>
</evidence>
<feature type="transmembrane region" description="Helical" evidence="1">
    <location>
        <begin position="40"/>
        <end position="57"/>
    </location>
</feature>
<keyword evidence="3" id="KW-1185">Reference proteome</keyword>
<accession>A0AAW6TT17</accession>
<keyword evidence="1" id="KW-1133">Transmembrane helix</keyword>
<sequence>MTVSRRTQNLIGLIVAGVVYIVFAVHLYRPYFDGFTPGQWLLPASVFVAALGCFVLSRRWVVGFAGSFLAGLVYGFGPFVLSLARFHETAVLLAAGIPWLFMPAAYLGRKRGGAVALLLSLLPFLAVVLFFRVSAGPDYRLFAAPIQAAPKPADLFGFVAPLVMATRTTALPSLYHVPVAALVFGLAMMFRSRRYGILLILVCGFALAFCRSFLAPDQVAWLGISPILWLSIPLVCLSVLAGVGLQGLIEASYSDGKWILAGATVLGVLAITTLLLAAQYFQTAFSLGDGYARLFVEAAKMYLIAAIAMAVIFTMTRQKLRLPRLRGLILYAVIAIDVFLSAQYIVDKIH</sequence>
<dbReference type="AlphaFoldDB" id="A0AAW6TT17"/>
<gene>
    <name evidence="2" type="ORF">QJ522_07315</name>
</gene>
<feature type="transmembrane region" description="Helical" evidence="1">
    <location>
        <begin position="64"/>
        <end position="84"/>
    </location>
</feature>
<dbReference type="Proteomes" id="UP001431776">
    <property type="component" value="Unassembled WGS sequence"/>
</dbReference>
<evidence type="ECO:0000313" key="2">
    <source>
        <dbReference type="EMBL" id="MDI6448851.1"/>
    </source>
</evidence>